<feature type="domain" description="HphA N-terminal heme-binding" evidence="2">
    <location>
        <begin position="23"/>
        <end position="134"/>
    </location>
</feature>
<dbReference type="InterPro" id="IPR054536">
    <property type="entry name" value="HphA_C"/>
</dbReference>
<feature type="signal peptide" evidence="1">
    <location>
        <begin position="1"/>
        <end position="25"/>
    </location>
</feature>
<dbReference type="AlphaFoldDB" id="A0A397P8V0"/>
<dbReference type="Proteomes" id="UP000266568">
    <property type="component" value="Unassembled WGS sequence"/>
</dbReference>
<evidence type="ECO:0008006" key="6">
    <source>
        <dbReference type="Google" id="ProtNLM"/>
    </source>
</evidence>
<dbReference type="InterPro" id="IPR011250">
    <property type="entry name" value="OMP/PagP_B-barrel"/>
</dbReference>
<evidence type="ECO:0000259" key="3">
    <source>
        <dbReference type="Pfam" id="PF22829"/>
    </source>
</evidence>
<name>A0A397P8V0_9SPHN</name>
<keyword evidence="1" id="KW-0732">Signal</keyword>
<dbReference type="NCBIfam" id="NF041636">
    <property type="entry name" value="slam_lipo"/>
    <property type="match status" value="1"/>
</dbReference>
<evidence type="ECO:0000259" key="2">
    <source>
        <dbReference type="Pfam" id="PF22828"/>
    </source>
</evidence>
<evidence type="ECO:0000313" key="5">
    <source>
        <dbReference type="Proteomes" id="UP000266568"/>
    </source>
</evidence>
<organism evidence="4 5">
    <name type="scientific">Hephaestia caeni</name>
    <dbReference type="NCBI Taxonomy" id="645617"/>
    <lineage>
        <taxon>Bacteria</taxon>
        <taxon>Pseudomonadati</taxon>
        <taxon>Pseudomonadota</taxon>
        <taxon>Alphaproteobacteria</taxon>
        <taxon>Sphingomonadales</taxon>
        <taxon>Sphingomonadaceae</taxon>
        <taxon>Hephaestia</taxon>
    </lineage>
</organism>
<dbReference type="SUPFAM" id="SSF56925">
    <property type="entry name" value="OMPA-like"/>
    <property type="match status" value="1"/>
</dbReference>
<dbReference type="EMBL" id="QXDC01000002">
    <property type="protein sequence ID" value="RIA46006.1"/>
    <property type="molecule type" value="Genomic_DNA"/>
</dbReference>
<gene>
    <name evidence="4" type="ORF">DFR49_0535</name>
</gene>
<feature type="domain" description="HphA C-terminal" evidence="3">
    <location>
        <begin position="150"/>
        <end position="269"/>
    </location>
</feature>
<evidence type="ECO:0000313" key="4">
    <source>
        <dbReference type="EMBL" id="RIA46006.1"/>
    </source>
</evidence>
<reference evidence="4 5" key="1">
    <citation type="submission" date="2018-08" db="EMBL/GenBank/DDBJ databases">
        <title>Genomic Encyclopedia of Type Strains, Phase IV (KMG-IV): sequencing the most valuable type-strain genomes for metagenomic binning, comparative biology and taxonomic classification.</title>
        <authorList>
            <person name="Goeker M."/>
        </authorList>
    </citation>
    <scope>NUCLEOTIDE SEQUENCE [LARGE SCALE GENOMIC DNA]</scope>
    <source>
        <strain evidence="4 5">DSM 25527</strain>
    </source>
</reference>
<evidence type="ECO:0000256" key="1">
    <source>
        <dbReference type="SAM" id="SignalP"/>
    </source>
</evidence>
<accession>A0A397P8V0</accession>
<dbReference type="InterPro" id="IPR054843">
    <property type="entry name" value="Slam_hemophilin_C"/>
</dbReference>
<dbReference type="RefSeq" id="WP_004211549.1">
    <property type="nucleotide sequence ID" value="NZ_QXDC01000002.1"/>
</dbReference>
<dbReference type="Pfam" id="PF22828">
    <property type="entry name" value="HphA_N"/>
    <property type="match status" value="1"/>
</dbReference>
<protein>
    <recommendedName>
        <fullName evidence="6">Transferrin-binding protein B C-lobe/N-lobe beta barrel domain-containing protein</fullName>
    </recommendedName>
</protein>
<dbReference type="Pfam" id="PF22829">
    <property type="entry name" value="HphA_C"/>
    <property type="match status" value="1"/>
</dbReference>
<dbReference type="Gene3D" id="2.40.160.90">
    <property type="match status" value="1"/>
</dbReference>
<feature type="chain" id="PRO_5017421095" description="Transferrin-binding protein B C-lobe/N-lobe beta barrel domain-containing protein" evidence="1">
    <location>
        <begin position="26"/>
        <end position="270"/>
    </location>
</feature>
<keyword evidence="5" id="KW-1185">Reference proteome</keyword>
<comment type="caution">
    <text evidence="4">The sequence shown here is derived from an EMBL/GenBank/DDBJ whole genome shotgun (WGS) entry which is preliminary data.</text>
</comment>
<dbReference type="InterPro" id="IPR054535">
    <property type="entry name" value="HphA_N"/>
</dbReference>
<sequence length="270" mass="27160">MKFVHLKAVVGAMALSASLAGVAQAQVVNGSGTSDPANVELGDSTVNGGPHVSGRVGIWVPNLGTSTPQRFVDFQGLQGFVPPSAYTVTTVNNPTGTITDHSRYGRFDFARANHANLYFGEWSQTGVATAGDHTVYYAGADKTDVTTPIAAATATYSVVGINNYAANPAVLNTTGTGGATFTATFNGSNGGSLSGTLVGHQTVVLTNVGISGADFGTAFGGSASITPNGSTLRSAAVSGEFFGSNAAALAGIATVSGERNLDTAFAGHKF</sequence>
<proteinExistence type="predicted"/>